<feature type="domain" description="Methyltransferase" evidence="4">
    <location>
        <begin position="40"/>
        <end position="132"/>
    </location>
</feature>
<dbReference type="RefSeq" id="WP_375735376.1">
    <property type="nucleotide sequence ID" value="NZ_JBCGDC010000065.1"/>
</dbReference>
<organism evidence="5 6">
    <name type="scientific">Polymorphospora lycopeni</name>
    <dbReference type="NCBI Taxonomy" id="3140240"/>
    <lineage>
        <taxon>Bacteria</taxon>
        <taxon>Bacillati</taxon>
        <taxon>Actinomycetota</taxon>
        <taxon>Actinomycetes</taxon>
        <taxon>Micromonosporales</taxon>
        <taxon>Micromonosporaceae</taxon>
        <taxon>Polymorphospora</taxon>
    </lineage>
</organism>
<dbReference type="PANTHER" id="PTHR43464:SF19">
    <property type="entry name" value="UBIQUINONE BIOSYNTHESIS O-METHYLTRANSFERASE, MITOCHONDRIAL"/>
    <property type="match status" value="1"/>
</dbReference>
<comment type="caution">
    <text evidence="5">The sequence shown here is derived from an EMBL/GenBank/DDBJ whole genome shotgun (WGS) entry which is preliminary data.</text>
</comment>
<dbReference type="InterPro" id="IPR041698">
    <property type="entry name" value="Methyltransf_25"/>
</dbReference>
<evidence type="ECO:0000256" key="1">
    <source>
        <dbReference type="ARBA" id="ARBA00022603"/>
    </source>
</evidence>
<evidence type="ECO:0000259" key="4">
    <source>
        <dbReference type="Pfam" id="PF13649"/>
    </source>
</evidence>
<dbReference type="InterPro" id="IPR029063">
    <property type="entry name" value="SAM-dependent_MTases_sf"/>
</dbReference>
<dbReference type="Proteomes" id="UP001582793">
    <property type="component" value="Unassembled WGS sequence"/>
</dbReference>
<reference evidence="5 6" key="1">
    <citation type="submission" date="2024-04" db="EMBL/GenBank/DDBJ databases">
        <title>Polymorphospora sp. isolated from Baiyangdian Lake in Xiong'an New Area.</title>
        <authorList>
            <person name="Zhang X."/>
            <person name="Liu J."/>
        </authorList>
    </citation>
    <scope>NUCLEOTIDE SEQUENCE [LARGE SCALE GENOMIC DNA]</scope>
    <source>
        <strain evidence="5 6">2-325</strain>
    </source>
</reference>
<dbReference type="Pfam" id="PF13649">
    <property type="entry name" value="Methyltransf_25"/>
    <property type="match status" value="1"/>
</dbReference>
<dbReference type="PANTHER" id="PTHR43464">
    <property type="entry name" value="METHYLTRANSFERASE"/>
    <property type="match status" value="1"/>
</dbReference>
<evidence type="ECO:0000313" key="5">
    <source>
        <dbReference type="EMBL" id="MFB6395647.1"/>
    </source>
</evidence>
<dbReference type="GO" id="GO:0008168">
    <property type="term" value="F:methyltransferase activity"/>
    <property type="evidence" value="ECO:0007669"/>
    <property type="project" value="UniProtKB-KW"/>
</dbReference>
<dbReference type="EMBL" id="JBCGDC010000065">
    <property type="protein sequence ID" value="MFB6395647.1"/>
    <property type="molecule type" value="Genomic_DNA"/>
</dbReference>
<dbReference type="EC" id="2.1.-.-" evidence="5"/>
<gene>
    <name evidence="5" type="ORF">AAFH96_21415</name>
</gene>
<keyword evidence="2 5" id="KW-0808">Transferase</keyword>
<evidence type="ECO:0000256" key="2">
    <source>
        <dbReference type="ARBA" id="ARBA00022679"/>
    </source>
</evidence>
<sequence length="304" mass="33392">MRHAEFTDPRLVVVYDAECPWGRDDDFFLAEVGGPAPLRVLDLGCGTGRLALRLAAAGHRVTGVDPAHASLAAARAKPGADRVTWIEGTAAVLPRRAFDVAVMTSHVAQFLVTDAQWRDTIGAVAGALVPGGRLLFDSRDPAAREWERWNPVDSRRRVSLPDGSRVGIWTEVTAVRDGVVSFTRHYTLPDAVLRSTATLRFRTEDELRSTLEAAGLVVERVHGGWERQPVGAGDGEFIVVARRSAGSRDGDRRGRWIVWRQDDNGNRYEVARRELRADADDLAAAMEARGHKQTYWVAAADRPG</sequence>
<dbReference type="CDD" id="cd02440">
    <property type="entry name" value="AdoMet_MTases"/>
    <property type="match status" value="1"/>
</dbReference>
<dbReference type="SUPFAM" id="SSF53335">
    <property type="entry name" value="S-adenosyl-L-methionine-dependent methyltransferases"/>
    <property type="match status" value="1"/>
</dbReference>
<dbReference type="GO" id="GO:0032259">
    <property type="term" value="P:methylation"/>
    <property type="evidence" value="ECO:0007669"/>
    <property type="project" value="UniProtKB-KW"/>
</dbReference>
<dbReference type="Gene3D" id="3.40.50.150">
    <property type="entry name" value="Vaccinia Virus protein VP39"/>
    <property type="match status" value="1"/>
</dbReference>
<keyword evidence="6" id="KW-1185">Reference proteome</keyword>
<evidence type="ECO:0000256" key="3">
    <source>
        <dbReference type="ARBA" id="ARBA00022691"/>
    </source>
</evidence>
<keyword evidence="3" id="KW-0949">S-adenosyl-L-methionine</keyword>
<evidence type="ECO:0000313" key="6">
    <source>
        <dbReference type="Proteomes" id="UP001582793"/>
    </source>
</evidence>
<proteinExistence type="predicted"/>
<accession>A0ABV5CUG6</accession>
<keyword evidence="1 5" id="KW-0489">Methyltransferase</keyword>
<protein>
    <submittedName>
        <fullName evidence="5">Class I SAM-dependent methyltransferase</fullName>
        <ecNumber evidence="5">2.1.-.-</ecNumber>
    </submittedName>
</protein>
<name>A0ABV5CUG6_9ACTN</name>